<keyword evidence="12" id="KW-1185">Reference proteome</keyword>
<keyword evidence="3" id="KW-1003">Cell membrane</keyword>
<gene>
    <name evidence="11" type="primary">xcpP</name>
    <name evidence="11" type="ORF">GCM10017655_14860</name>
</gene>
<evidence type="ECO:0000256" key="9">
    <source>
        <dbReference type="SAM" id="MobiDB-lite"/>
    </source>
</evidence>
<comment type="caution">
    <text evidence="11">The sequence shown here is derived from an EMBL/GenBank/DDBJ whole genome shotgun (WGS) entry which is preliminary data.</text>
</comment>
<protein>
    <submittedName>
        <fullName evidence="11">Type II secretion system protein N</fullName>
    </submittedName>
</protein>
<dbReference type="AlphaFoldDB" id="A0A9W6K5L0"/>
<keyword evidence="7" id="KW-1133">Transmembrane helix</keyword>
<organism evidence="11 12">
    <name type="scientific">Pseudomonas turukhanskensis</name>
    <dbReference type="NCBI Taxonomy" id="1806536"/>
    <lineage>
        <taxon>Bacteria</taxon>
        <taxon>Pseudomonadati</taxon>
        <taxon>Pseudomonadota</taxon>
        <taxon>Gammaproteobacteria</taxon>
        <taxon>Pseudomonadales</taxon>
        <taxon>Pseudomonadaceae</taxon>
        <taxon>Pseudomonas</taxon>
    </lineage>
</organism>
<dbReference type="Gene3D" id="2.30.30.830">
    <property type="match status" value="1"/>
</dbReference>
<reference evidence="11" key="1">
    <citation type="journal article" date="2014" name="Int. J. Syst. Evol. Microbiol.">
        <title>Complete genome sequence of Corynebacterium casei LMG S-19264T (=DSM 44701T), isolated from a smear-ripened cheese.</title>
        <authorList>
            <consortium name="US DOE Joint Genome Institute (JGI-PGF)"/>
            <person name="Walter F."/>
            <person name="Albersmeier A."/>
            <person name="Kalinowski J."/>
            <person name="Ruckert C."/>
        </authorList>
    </citation>
    <scope>NUCLEOTIDE SEQUENCE</scope>
    <source>
        <strain evidence="11">VKM B-2935</strain>
    </source>
</reference>
<evidence type="ECO:0000256" key="3">
    <source>
        <dbReference type="ARBA" id="ARBA00022475"/>
    </source>
</evidence>
<evidence type="ECO:0000256" key="2">
    <source>
        <dbReference type="ARBA" id="ARBA00022448"/>
    </source>
</evidence>
<evidence type="ECO:0000256" key="7">
    <source>
        <dbReference type="ARBA" id="ARBA00022989"/>
    </source>
</evidence>
<evidence type="ECO:0000259" key="10">
    <source>
        <dbReference type="Pfam" id="PF11356"/>
    </source>
</evidence>
<keyword evidence="8" id="KW-0472">Membrane</keyword>
<name>A0A9W6K5L0_9PSED</name>
<evidence type="ECO:0000313" key="12">
    <source>
        <dbReference type="Proteomes" id="UP001143328"/>
    </source>
</evidence>
<evidence type="ECO:0000256" key="5">
    <source>
        <dbReference type="ARBA" id="ARBA00022692"/>
    </source>
</evidence>
<proteinExistence type="predicted"/>
<evidence type="ECO:0000256" key="6">
    <source>
        <dbReference type="ARBA" id="ARBA00022927"/>
    </source>
</evidence>
<dbReference type="InterPro" id="IPR024961">
    <property type="entry name" value="T2SS_GspC_N"/>
</dbReference>
<evidence type="ECO:0000313" key="11">
    <source>
        <dbReference type="EMBL" id="GLK88424.1"/>
    </source>
</evidence>
<dbReference type="Pfam" id="PF11356">
    <property type="entry name" value="T2SSC"/>
    <property type="match status" value="1"/>
</dbReference>
<feature type="domain" description="Type II secretion system protein GspC N-terminal" evidence="10">
    <location>
        <begin position="37"/>
        <end position="147"/>
    </location>
</feature>
<dbReference type="EMBL" id="BSFN01000003">
    <property type="protein sequence ID" value="GLK88424.1"/>
    <property type="molecule type" value="Genomic_DNA"/>
</dbReference>
<sequence>MSVPETLRRLLHNAPTLLGVVLILLISLSFATQTIDWLELNRSQAPVQSSESGDLNNEPALDSIQTLFGPARVVQDSAPPATNLSLTLRGSFVHNDANRSSAIIQREGNRPQRFAIGSEIDKGIRLHAVYRDRVEIERSGRLETLMFNKHKSASRSNQASYDAAVDDLSTLQQQDEQQIRERMEALRQQMENAGGQVEPEPEPPYEAEPPAAPQSTELIPIEPPTESD</sequence>
<comment type="subcellular location">
    <subcellularLocation>
        <location evidence="1">Cell inner membrane</location>
    </subcellularLocation>
</comment>
<feature type="region of interest" description="Disordered" evidence="9">
    <location>
        <begin position="187"/>
        <end position="228"/>
    </location>
</feature>
<evidence type="ECO:0000256" key="1">
    <source>
        <dbReference type="ARBA" id="ARBA00004533"/>
    </source>
</evidence>
<dbReference type="GO" id="GO:0015031">
    <property type="term" value="P:protein transport"/>
    <property type="evidence" value="ECO:0007669"/>
    <property type="project" value="UniProtKB-KW"/>
</dbReference>
<dbReference type="Proteomes" id="UP001143328">
    <property type="component" value="Unassembled WGS sequence"/>
</dbReference>
<evidence type="ECO:0000256" key="8">
    <source>
        <dbReference type="ARBA" id="ARBA00023136"/>
    </source>
</evidence>
<dbReference type="GO" id="GO:0005886">
    <property type="term" value="C:plasma membrane"/>
    <property type="evidence" value="ECO:0007669"/>
    <property type="project" value="UniProtKB-SubCell"/>
</dbReference>
<keyword evidence="5" id="KW-0812">Transmembrane</keyword>
<keyword evidence="6" id="KW-0653">Protein transport</keyword>
<keyword evidence="4" id="KW-0997">Cell inner membrane</keyword>
<reference evidence="11" key="2">
    <citation type="submission" date="2023-01" db="EMBL/GenBank/DDBJ databases">
        <authorList>
            <person name="Sun Q."/>
            <person name="Evtushenko L."/>
        </authorList>
    </citation>
    <scope>NUCLEOTIDE SEQUENCE</scope>
    <source>
        <strain evidence="11">VKM B-2935</strain>
    </source>
</reference>
<evidence type="ECO:0000256" key="4">
    <source>
        <dbReference type="ARBA" id="ARBA00022519"/>
    </source>
</evidence>
<keyword evidence="2" id="KW-0813">Transport</keyword>
<accession>A0A9W6K5L0</accession>